<dbReference type="EMBL" id="CAJVPT010057917">
    <property type="protein sequence ID" value="CAG8759405.1"/>
    <property type="molecule type" value="Genomic_DNA"/>
</dbReference>
<evidence type="ECO:0000313" key="1">
    <source>
        <dbReference type="EMBL" id="CAG8759405.1"/>
    </source>
</evidence>
<evidence type="ECO:0000313" key="2">
    <source>
        <dbReference type="Proteomes" id="UP000789525"/>
    </source>
</evidence>
<accession>A0ACA9QR35</accession>
<dbReference type="Proteomes" id="UP000789525">
    <property type="component" value="Unassembled WGS sequence"/>
</dbReference>
<keyword evidence="2" id="KW-1185">Reference proteome</keyword>
<proteinExistence type="predicted"/>
<protein>
    <submittedName>
        <fullName evidence="1">15032_t:CDS:1</fullName>
    </submittedName>
</protein>
<gene>
    <name evidence="1" type="ORF">ACOLOM_LOCUS13125</name>
</gene>
<sequence length="261" mass="28408">SVFGENRPMDVDGGTPISPEQVSSPVIATGVRPTVMSPLASTFPITSNIISSPVQDKFSPLDEPKVTPTVGMIRSRPSFDLSSLWSGGPDGEMRIPTRTDDTVPLPPDEENEAEMDLDDDQPGDQDFGMFLDGVEEPSRPSAATTKPTTPPVPTQEDSNIQSLPVIWSGELIMPLDPNPALINDVSVKQVGGRPLGVQPSVWSQLFTKPKTLIEGRVPTDRATKYLVTTRLNATKELIVVLFEPKDSRTKFTDLLDFLVKK</sequence>
<comment type="caution">
    <text evidence="1">The sequence shown here is derived from an EMBL/GenBank/DDBJ whole genome shotgun (WGS) entry which is preliminary data.</text>
</comment>
<feature type="non-terminal residue" evidence="1">
    <location>
        <position position="1"/>
    </location>
</feature>
<reference evidence="1" key="1">
    <citation type="submission" date="2021-06" db="EMBL/GenBank/DDBJ databases">
        <authorList>
            <person name="Kallberg Y."/>
            <person name="Tangrot J."/>
            <person name="Rosling A."/>
        </authorList>
    </citation>
    <scope>NUCLEOTIDE SEQUENCE</scope>
    <source>
        <strain evidence="1">CL356</strain>
    </source>
</reference>
<organism evidence="1 2">
    <name type="scientific">Acaulospora colombiana</name>
    <dbReference type="NCBI Taxonomy" id="27376"/>
    <lineage>
        <taxon>Eukaryota</taxon>
        <taxon>Fungi</taxon>
        <taxon>Fungi incertae sedis</taxon>
        <taxon>Mucoromycota</taxon>
        <taxon>Glomeromycotina</taxon>
        <taxon>Glomeromycetes</taxon>
        <taxon>Diversisporales</taxon>
        <taxon>Acaulosporaceae</taxon>
        <taxon>Acaulospora</taxon>
    </lineage>
</organism>
<feature type="non-terminal residue" evidence="1">
    <location>
        <position position="261"/>
    </location>
</feature>
<name>A0ACA9QR35_9GLOM</name>